<evidence type="ECO:0000256" key="2">
    <source>
        <dbReference type="ARBA" id="ARBA00019841"/>
    </source>
</evidence>
<feature type="domain" description="RecJ OB" evidence="9">
    <location>
        <begin position="501"/>
        <end position="607"/>
    </location>
</feature>
<evidence type="ECO:0000256" key="5">
    <source>
        <dbReference type="ARBA" id="ARBA00022839"/>
    </source>
</evidence>
<dbReference type="HOGENOM" id="CLU_009736_5_2_9"/>
<name>I5AVH5_EUBC6</name>
<dbReference type="SUPFAM" id="SSF64182">
    <property type="entry name" value="DHH phosphoesterases"/>
    <property type="match status" value="1"/>
</dbReference>
<dbReference type="PANTHER" id="PTHR30255">
    <property type="entry name" value="SINGLE-STRANDED-DNA-SPECIFIC EXONUCLEASE RECJ"/>
    <property type="match status" value="1"/>
</dbReference>
<evidence type="ECO:0000256" key="4">
    <source>
        <dbReference type="ARBA" id="ARBA00022801"/>
    </source>
</evidence>
<dbReference type="Gene3D" id="3.90.1640.30">
    <property type="match status" value="1"/>
</dbReference>
<dbReference type="AlphaFoldDB" id="I5AVH5"/>
<evidence type="ECO:0000256" key="1">
    <source>
        <dbReference type="ARBA" id="ARBA00005915"/>
    </source>
</evidence>
<protein>
    <recommendedName>
        <fullName evidence="2">Single-stranded-DNA-specific exonuclease RecJ</fullName>
    </recommendedName>
</protein>
<proteinExistence type="inferred from homology"/>
<evidence type="ECO:0000256" key="3">
    <source>
        <dbReference type="ARBA" id="ARBA00022722"/>
    </source>
</evidence>
<dbReference type="GO" id="GO:0004527">
    <property type="term" value="F:exonuclease activity"/>
    <property type="evidence" value="ECO:0007669"/>
    <property type="project" value="UniProtKB-KW"/>
</dbReference>
<organism evidence="10 11">
    <name type="scientific">Eubacterium cellulosolvens (strain ATCC 43171 / JCM 9499 / 6)</name>
    <name type="common">Cillobacterium cellulosolvens</name>
    <dbReference type="NCBI Taxonomy" id="633697"/>
    <lineage>
        <taxon>Bacteria</taxon>
        <taxon>Bacillati</taxon>
        <taxon>Bacillota</taxon>
        <taxon>Clostridia</taxon>
        <taxon>Eubacteriales</taxon>
        <taxon>Eubacteriaceae</taxon>
        <taxon>Eubacterium</taxon>
    </lineage>
</organism>
<dbReference type="Pfam" id="PF17768">
    <property type="entry name" value="RecJ_OB"/>
    <property type="match status" value="1"/>
</dbReference>
<reference evidence="10 11" key="2">
    <citation type="submission" date="2012-02" db="EMBL/GenBank/DDBJ databases">
        <title>Improved High-Quality Draft sequence of Eubacterium cellulosolvens 6.</title>
        <authorList>
            <consortium name="US DOE Joint Genome Institute"/>
            <person name="Lucas S."/>
            <person name="Han J."/>
            <person name="Lapidus A."/>
            <person name="Cheng J.-F."/>
            <person name="Goodwin L."/>
            <person name="Pitluck S."/>
            <person name="Peters L."/>
            <person name="Mikhailova N."/>
            <person name="Gu W."/>
            <person name="Detter J.C."/>
            <person name="Han C."/>
            <person name="Tapia R."/>
            <person name="Land M."/>
            <person name="Hauser L."/>
            <person name="Kyrpides N."/>
            <person name="Ivanova N."/>
            <person name="Pagani I."/>
            <person name="Johnson E."/>
            <person name="Mukhopadhyay B."/>
            <person name="Anderson I."/>
            <person name="Woyke T."/>
        </authorList>
    </citation>
    <scope>NUCLEOTIDE SEQUENCE [LARGE SCALE GENOMIC DNA]</scope>
    <source>
        <strain evidence="10 11">6</strain>
    </source>
</reference>
<evidence type="ECO:0000259" key="9">
    <source>
        <dbReference type="Pfam" id="PF17768"/>
    </source>
</evidence>
<dbReference type="GO" id="GO:0003676">
    <property type="term" value="F:nucleic acid binding"/>
    <property type="evidence" value="ECO:0007669"/>
    <property type="project" value="InterPro"/>
</dbReference>
<evidence type="ECO:0000313" key="11">
    <source>
        <dbReference type="Proteomes" id="UP000005753"/>
    </source>
</evidence>
<dbReference type="EMBL" id="CM001487">
    <property type="protein sequence ID" value="EIM57798.1"/>
    <property type="molecule type" value="Genomic_DNA"/>
</dbReference>
<dbReference type="Gene3D" id="2.40.50.460">
    <property type="match status" value="1"/>
</dbReference>
<dbReference type="InterPro" id="IPR003156">
    <property type="entry name" value="DHHA1_dom"/>
</dbReference>
<evidence type="ECO:0000259" key="7">
    <source>
        <dbReference type="Pfam" id="PF01368"/>
    </source>
</evidence>
<keyword evidence="4" id="KW-0378">Hydrolase</keyword>
<evidence type="ECO:0000259" key="8">
    <source>
        <dbReference type="Pfam" id="PF02272"/>
    </source>
</evidence>
<dbReference type="STRING" id="633697.EubceDRAFT1_2025"/>
<dbReference type="InterPro" id="IPR051673">
    <property type="entry name" value="SSDNA_exonuclease_RecJ"/>
</dbReference>
<evidence type="ECO:0000313" key="10">
    <source>
        <dbReference type="EMBL" id="EIM57798.1"/>
    </source>
</evidence>
<dbReference type="Pfam" id="PF02272">
    <property type="entry name" value="DHHA1"/>
    <property type="match status" value="1"/>
</dbReference>
<gene>
    <name evidence="10" type="ORF">EubceDRAFT1_2025</name>
</gene>
<dbReference type="OrthoDB" id="9809852at2"/>
<feature type="domain" description="DDH" evidence="7">
    <location>
        <begin position="92"/>
        <end position="270"/>
    </location>
</feature>
<keyword evidence="5 10" id="KW-0269">Exonuclease</keyword>
<dbReference type="Proteomes" id="UP000005753">
    <property type="component" value="Chromosome"/>
</dbReference>
<keyword evidence="11" id="KW-1185">Reference proteome</keyword>
<dbReference type="InterPro" id="IPR041122">
    <property type="entry name" value="RecJ_OB"/>
</dbReference>
<feature type="domain" description="DHHA1" evidence="8">
    <location>
        <begin position="389"/>
        <end position="485"/>
    </location>
</feature>
<dbReference type="Pfam" id="PF01368">
    <property type="entry name" value="DHH"/>
    <property type="match status" value="1"/>
</dbReference>
<comment type="similarity">
    <text evidence="1">Belongs to the RecJ family.</text>
</comment>
<sequence length="611" mass="67742">MEEKWMVAAKRADFNGLGKKLGIDPVIVRLIRNRDVFSEEDTAVLPDGRTLAEEKIEKYIRGSLKDLYDPHLMKDMDKGCAVILSAIREGLKIRIIGDYDIDGIMSSYILLTGLKEIGADVDVRIPERIRDGYGLNENLVRQAAEDGVNLMVTCDNGIAAAAQIALANSLGMRAVVTDHHAVPFADHEEGEPGTEGMEKTEEGKRREYLLPPAEAVINPHRADDAYPFEGLCGAGVAFKLVSALFDEVLTDAAYAVKKKEDYLQFVAIATIGDVMELKDENRILVREGLKRLHRTENPGLLELIRQNGIEKEAVDVYHIGFVIGPCLNASGRLDTAERALEMLCAKTVEEAAVLAGDLVSLNASRKEMTIQGAEKAISMVEEGPMRCDRVLVVYLPDCHESLAGIIAGRLKEHYNRPSFVFTDADGADENGEPMVKGSGRSIETYSMYEELCKCKDLMTKFGGHPMAAGVSLPKEKLDQLRRELNGNCTLTEEQMTPKVTIDVPMPLSYIREDLIRQLEVLKPFGNGNPKPLFAQSGMMVRNPRVFGKNRNVCKMKLVAEDGCSMDAVMFGDGDEFIDYVQSHRRISVIYYPGIDTWQGRNSLQVTVTSYR</sequence>
<reference evidence="10 11" key="1">
    <citation type="submission" date="2010-08" db="EMBL/GenBank/DDBJ databases">
        <authorList>
            <consortium name="US DOE Joint Genome Institute (JGI-PGF)"/>
            <person name="Lucas S."/>
            <person name="Copeland A."/>
            <person name="Lapidus A."/>
            <person name="Cheng J.-F."/>
            <person name="Bruce D."/>
            <person name="Goodwin L."/>
            <person name="Pitluck S."/>
            <person name="Land M.L."/>
            <person name="Hauser L."/>
            <person name="Chang Y.-J."/>
            <person name="Anderson I.J."/>
            <person name="Johnson E."/>
            <person name="Mulhopadhyay B."/>
            <person name="Kyrpides N."/>
            <person name="Woyke T.J."/>
        </authorList>
    </citation>
    <scope>NUCLEOTIDE SEQUENCE [LARGE SCALE GENOMIC DNA]</scope>
    <source>
        <strain evidence="10 11">6</strain>
    </source>
</reference>
<dbReference type="InterPro" id="IPR001667">
    <property type="entry name" value="DDH_dom"/>
</dbReference>
<dbReference type="InterPro" id="IPR038763">
    <property type="entry name" value="DHH_sf"/>
</dbReference>
<accession>I5AVH5</accession>
<dbReference type="PANTHER" id="PTHR30255:SF2">
    <property type="entry name" value="SINGLE-STRANDED-DNA-SPECIFIC EXONUCLEASE RECJ"/>
    <property type="match status" value="1"/>
</dbReference>
<evidence type="ECO:0000256" key="6">
    <source>
        <dbReference type="SAM" id="MobiDB-lite"/>
    </source>
</evidence>
<dbReference type="eggNOG" id="COG0608">
    <property type="taxonomic scope" value="Bacteria"/>
</dbReference>
<feature type="region of interest" description="Disordered" evidence="6">
    <location>
        <begin position="185"/>
        <end position="204"/>
    </location>
</feature>
<keyword evidence="3" id="KW-0540">Nuclease</keyword>